<comment type="caution">
    <text evidence="2">The sequence shown here is derived from an EMBL/GenBank/DDBJ whole genome shotgun (WGS) entry which is preliminary data.</text>
</comment>
<keyword evidence="3" id="KW-1185">Reference proteome</keyword>
<dbReference type="EMBL" id="CAJHJF010000392">
    <property type="protein sequence ID" value="CAD6901379.1"/>
    <property type="molecule type" value="Genomic_DNA"/>
</dbReference>
<proteinExistence type="predicted"/>
<dbReference type="Proteomes" id="UP000836404">
    <property type="component" value="Unassembled WGS sequence"/>
</dbReference>
<feature type="region of interest" description="Disordered" evidence="1">
    <location>
        <begin position="1"/>
        <end position="50"/>
    </location>
</feature>
<sequence>MGPRTPSEGSHFGLQNGDDGQWDDEPAFLSEEDPAEYSRRKSPTPNQDSL</sequence>
<organism evidence="2 3">
    <name type="scientific">Tilletia laevis</name>
    <dbReference type="NCBI Taxonomy" id="157183"/>
    <lineage>
        <taxon>Eukaryota</taxon>
        <taxon>Fungi</taxon>
        <taxon>Dikarya</taxon>
        <taxon>Basidiomycota</taxon>
        <taxon>Ustilaginomycotina</taxon>
        <taxon>Exobasidiomycetes</taxon>
        <taxon>Tilletiales</taxon>
        <taxon>Tilletiaceae</taxon>
        <taxon>Tilletia</taxon>
    </lineage>
</organism>
<reference evidence="2 3" key="1">
    <citation type="submission" date="2020-10" db="EMBL/GenBank/DDBJ databases">
        <authorList>
            <person name="Sedaghatjoo S."/>
        </authorList>
    </citation>
    <scope>NUCLEOTIDE SEQUENCE [LARGE SCALE GENOMIC DNA]</scope>
    <source>
        <strain evidence="2 3">LLFL</strain>
    </source>
</reference>
<feature type="compositionally biased region" description="Acidic residues" evidence="1">
    <location>
        <begin position="20"/>
        <end position="35"/>
    </location>
</feature>
<dbReference type="AlphaFoldDB" id="A0A9N8LGI5"/>
<name>A0A9N8LGI5_9BASI</name>
<evidence type="ECO:0000313" key="3">
    <source>
        <dbReference type="Proteomes" id="UP000836404"/>
    </source>
</evidence>
<evidence type="ECO:0000313" key="2">
    <source>
        <dbReference type="EMBL" id="CAD6901379.1"/>
    </source>
</evidence>
<accession>A0A9N8LGI5</accession>
<feature type="non-terminal residue" evidence="2">
    <location>
        <position position="50"/>
    </location>
</feature>
<protein>
    <submittedName>
        <fullName evidence="2">Uncharacterized protein</fullName>
    </submittedName>
</protein>
<evidence type="ECO:0000256" key="1">
    <source>
        <dbReference type="SAM" id="MobiDB-lite"/>
    </source>
</evidence>
<gene>
    <name evidence="2" type="ORF">JKILLFL_G8341</name>
</gene>